<name>A0A3D8JQ53_9BURK</name>
<dbReference type="AlphaFoldDB" id="A0A3D8JQ53"/>
<protein>
    <submittedName>
        <fullName evidence="1">Uncharacterized protein</fullName>
    </submittedName>
</protein>
<keyword evidence="2" id="KW-1185">Reference proteome</keyword>
<comment type="caution">
    <text evidence="1">The sequence shown here is derived from an EMBL/GenBank/DDBJ whole genome shotgun (WGS) entry which is preliminary data.</text>
</comment>
<organism evidence="1 2">
    <name type="scientific">Trinickia dinghuensis</name>
    <dbReference type="NCBI Taxonomy" id="2291023"/>
    <lineage>
        <taxon>Bacteria</taxon>
        <taxon>Pseudomonadati</taxon>
        <taxon>Pseudomonadota</taxon>
        <taxon>Betaproteobacteria</taxon>
        <taxon>Burkholderiales</taxon>
        <taxon>Burkholderiaceae</taxon>
        <taxon>Trinickia</taxon>
    </lineage>
</organism>
<reference evidence="1 2" key="1">
    <citation type="submission" date="2018-08" db="EMBL/GenBank/DDBJ databases">
        <title>Paraburkholderia sp. DHOM06 isolated from forest soil.</title>
        <authorList>
            <person name="Gao Z.-H."/>
            <person name="Qiu L.-H."/>
        </authorList>
    </citation>
    <scope>NUCLEOTIDE SEQUENCE [LARGE SCALE GENOMIC DNA]</scope>
    <source>
        <strain evidence="1 2">DHOM06</strain>
    </source>
</reference>
<accession>A0A3D8JQ53</accession>
<dbReference type="EMBL" id="QRGA01000024">
    <property type="protein sequence ID" value="RDU94932.1"/>
    <property type="molecule type" value="Genomic_DNA"/>
</dbReference>
<dbReference type="RefSeq" id="WP_115537469.1">
    <property type="nucleotide sequence ID" value="NZ_QRGA01000024.1"/>
</dbReference>
<proteinExistence type="predicted"/>
<sequence>MHATIVFYEPADVDTRLASLELDRQVLIDAVLQALMYRARLTAHHPRLYRHSVLTNETVAALRDLLVPRGWEKQDEGNYELVVHPALGVAIAVASGDDATGLKDFTPSNKSEKGPRTVKAVDDNRTADLFPETLPPVQDEERVLDTWILLHHLDGDEIRLELSRPNGYDSTQHFVTSWSERIVLGPIDLDGEPTVLPIPQSPDIDVVVSRKSA</sequence>
<evidence type="ECO:0000313" key="1">
    <source>
        <dbReference type="EMBL" id="RDU94932.1"/>
    </source>
</evidence>
<evidence type="ECO:0000313" key="2">
    <source>
        <dbReference type="Proteomes" id="UP000256838"/>
    </source>
</evidence>
<dbReference type="OrthoDB" id="6835315at2"/>
<gene>
    <name evidence="1" type="ORF">DWV00_31165</name>
</gene>
<dbReference type="Proteomes" id="UP000256838">
    <property type="component" value="Unassembled WGS sequence"/>
</dbReference>